<keyword evidence="4" id="KW-0812">Transmembrane</keyword>
<dbReference type="eggNOG" id="COG0477">
    <property type="taxonomic scope" value="Bacteria"/>
</dbReference>
<dbReference type="GO" id="GO:0022857">
    <property type="term" value="F:transmembrane transporter activity"/>
    <property type="evidence" value="ECO:0007669"/>
    <property type="project" value="InterPro"/>
</dbReference>
<keyword evidence="2" id="KW-0813">Transport</keyword>
<protein>
    <submittedName>
        <fullName evidence="7">Major facilitator superfamily multidrug transporter</fullName>
    </submittedName>
</protein>
<dbReference type="PANTHER" id="PTHR42718:SF47">
    <property type="entry name" value="METHYL VIOLOGEN RESISTANCE PROTEIN SMVA"/>
    <property type="match status" value="1"/>
</dbReference>
<proteinExistence type="predicted"/>
<dbReference type="EMBL" id="CCSD01000059">
    <property type="protein sequence ID" value="CDZ89510.1"/>
    <property type="molecule type" value="Genomic_DNA"/>
</dbReference>
<dbReference type="SUPFAM" id="SSF103473">
    <property type="entry name" value="MFS general substrate transporter"/>
    <property type="match status" value="1"/>
</dbReference>
<evidence type="ECO:0000256" key="1">
    <source>
        <dbReference type="ARBA" id="ARBA00004651"/>
    </source>
</evidence>
<dbReference type="PANTHER" id="PTHR42718">
    <property type="entry name" value="MAJOR FACILITATOR SUPERFAMILY MULTIDRUG TRANSPORTER MFSC"/>
    <property type="match status" value="1"/>
</dbReference>
<reference evidence="7 8" key="1">
    <citation type="journal article" date="2014" name="Genome Announc.">
        <title>Draft Genome Sequence of Propane- and Butane-Oxidizing Actinobacterium Rhodococcus ruber IEGM 231.</title>
        <authorList>
            <person name="Ivshina I.B."/>
            <person name="Kuyukina M.S."/>
            <person name="Krivoruchko A.V."/>
            <person name="Barbe V."/>
            <person name="Fischer C."/>
        </authorList>
    </citation>
    <scope>NUCLEOTIDE SEQUENCE [LARGE SCALE GENOMIC DNA]</scope>
</reference>
<organism evidence="7 8">
    <name type="scientific">Rhodococcus ruber</name>
    <dbReference type="NCBI Taxonomy" id="1830"/>
    <lineage>
        <taxon>Bacteria</taxon>
        <taxon>Bacillati</taxon>
        <taxon>Actinomycetota</taxon>
        <taxon>Actinomycetes</taxon>
        <taxon>Mycobacteriales</taxon>
        <taxon>Nocardiaceae</taxon>
        <taxon>Rhodococcus</taxon>
    </lineage>
</organism>
<evidence type="ECO:0000313" key="7">
    <source>
        <dbReference type="EMBL" id="CDZ89510.1"/>
    </source>
</evidence>
<gene>
    <name evidence="7" type="ORF">RHRU231_480057</name>
</gene>
<dbReference type="Gene3D" id="1.20.1720.10">
    <property type="entry name" value="Multidrug resistance protein D"/>
    <property type="match status" value="1"/>
</dbReference>
<keyword evidence="5" id="KW-1133">Transmembrane helix</keyword>
<evidence type="ECO:0000256" key="4">
    <source>
        <dbReference type="ARBA" id="ARBA00022692"/>
    </source>
</evidence>
<dbReference type="InterPro" id="IPR020846">
    <property type="entry name" value="MFS_dom"/>
</dbReference>
<dbReference type="Proteomes" id="UP000042997">
    <property type="component" value="Unassembled WGS sequence"/>
</dbReference>
<dbReference type="PROSITE" id="PS50850">
    <property type="entry name" value="MFS"/>
    <property type="match status" value="1"/>
</dbReference>
<dbReference type="InterPro" id="IPR036259">
    <property type="entry name" value="MFS_trans_sf"/>
</dbReference>
<dbReference type="Pfam" id="PF07690">
    <property type="entry name" value="MFS_1"/>
    <property type="match status" value="1"/>
</dbReference>
<dbReference type="InterPro" id="IPR011701">
    <property type="entry name" value="MFS"/>
</dbReference>
<evidence type="ECO:0000313" key="8">
    <source>
        <dbReference type="Proteomes" id="UP000042997"/>
    </source>
</evidence>
<sequence length="507" mass="51045">MTNTGQMPPVHPADAGTGHAQAGVRTWAGLVVLAGAVLLIAVDATVLDLALPFLSADLAPSGVQLLWIIDVYSFAVAGLLVTMGVLGDRVGRRRLLLIGAVGFAAASVLAAWAPSPELLIVARALQGVSGATLMPATLGLIRHMFTDPRERTVAIGVWGAMAGGGAAAGPLVGGWLLEHFWWGSVFLINLPIMAVLVVAAPFLVPESRDPHPGRFDLPGAALSLLAVVPIVYAVKETALHGPRVAALVALGGGLTAAVAFVRRQRSAADPLLDLTLFRHREFSAAVATNLLSIFALAGVLFFGSQYLQLVLGVGPLEAGLLMLPGTATSALSALGAAWLVRRLPVGTVLSGALAVAAVGAAVLLALDTAHGAGVFVAGFVLIGVGVGIALTLTTDLVVGAAPADRAGAASAVSETAYELGVALGVAVLGSVVTAVYRSRLGVPGGDHEFDTLGGAVAAAGRLPAAEAEILLESARSAFVAGTHGAAAATAAILAATAVLTLRMLRPR</sequence>
<comment type="subcellular location">
    <subcellularLocation>
        <location evidence="1">Cell membrane</location>
        <topology evidence="1">Multi-pass membrane protein</topology>
    </subcellularLocation>
</comment>
<keyword evidence="6" id="KW-0472">Membrane</keyword>
<name>A0A098BMR7_9NOCA</name>
<dbReference type="GO" id="GO:0005886">
    <property type="term" value="C:plasma membrane"/>
    <property type="evidence" value="ECO:0007669"/>
    <property type="project" value="UniProtKB-SubCell"/>
</dbReference>
<dbReference type="KEGG" id="rrz:CS378_04855"/>
<evidence type="ECO:0000256" key="6">
    <source>
        <dbReference type="ARBA" id="ARBA00023136"/>
    </source>
</evidence>
<accession>A0A098BMR7</accession>
<dbReference type="RefSeq" id="WP_010594414.1">
    <property type="nucleotide sequence ID" value="NZ_CP024315.1"/>
</dbReference>
<evidence type="ECO:0000256" key="2">
    <source>
        <dbReference type="ARBA" id="ARBA00022448"/>
    </source>
</evidence>
<dbReference type="CDD" id="cd17321">
    <property type="entry name" value="MFS_MMR_MDR_like"/>
    <property type="match status" value="1"/>
</dbReference>
<evidence type="ECO:0000256" key="3">
    <source>
        <dbReference type="ARBA" id="ARBA00022475"/>
    </source>
</evidence>
<evidence type="ECO:0000256" key="5">
    <source>
        <dbReference type="ARBA" id="ARBA00022989"/>
    </source>
</evidence>
<dbReference type="AlphaFoldDB" id="A0A098BMR7"/>
<dbReference type="OrthoDB" id="9781469at2"/>
<keyword evidence="3" id="KW-1003">Cell membrane</keyword>
<dbReference type="Gene3D" id="1.20.1250.20">
    <property type="entry name" value="MFS general substrate transporter like domains"/>
    <property type="match status" value="1"/>
</dbReference>